<keyword evidence="5" id="KW-0804">Transcription</keyword>
<evidence type="ECO:0000259" key="8">
    <source>
        <dbReference type="PROSITE" id="PS50110"/>
    </source>
</evidence>
<evidence type="ECO:0000256" key="4">
    <source>
        <dbReference type="ARBA" id="ARBA00023125"/>
    </source>
</evidence>
<sequence>MNILLIEDAQQVAETLFDYFEAPDYVMDYSSNGLMGLQLATTGDYDCILLDIMLPGLDGIEVCQRLRQQGTSTPIIMLTARDTQQDTLTGLNCGADDYIVKPFDLMLLEARIKAVLRRTHGGGYKTQLTTGTLHIDLPNREVKRAERTIKLNPSGYKILVTLAEHSPNPVSRELLERTLWPDEVPDHDLLRRHIYQLRAALDKPFAFDMLQTVPKFGYKLVSDEDT</sequence>
<dbReference type="Proteomes" id="UP000069015">
    <property type="component" value="Chromosome 2"/>
</dbReference>
<dbReference type="PANTHER" id="PTHR48111:SF22">
    <property type="entry name" value="REGULATOR OF RPOS"/>
    <property type="match status" value="1"/>
</dbReference>
<keyword evidence="2" id="KW-0902">Two-component regulatory system</keyword>
<dbReference type="CDD" id="cd19935">
    <property type="entry name" value="REC_OmpR_CusR-like"/>
    <property type="match status" value="1"/>
</dbReference>
<feature type="modified residue" description="4-aspartylphosphate" evidence="6">
    <location>
        <position position="51"/>
    </location>
</feature>
<feature type="DNA-binding region" description="OmpR/PhoB-type" evidence="7">
    <location>
        <begin position="125"/>
        <end position="222"/>
    </location>
</feature>
<evidence type="ECO:0000256" key="2">
    <source>
        <dbReference type="ARBA" id="ARBA00023012"/>
    </source>
</evidence>
<evidence type="ECO:0000256" key="5">
    <source>
        <dbReference type="ARBA" id="ARBA00023163"/>
    </source>
</evidence>
<dbReference type="PROSITE" id="PS50110">
    <property type="entry name" value="RESPONSE_REGULATORY"/>
    <property type="match status" value="1"/>
</dbReference>
<dbReference type="GO" id="GO:0000156">
    <property type="term" value="F:phosphorelay response regulator activity"/>
    <property type="evidence" value="ECO:0007669"/>
    <property type="project" value="TreeGrafter"/>
</dbReference>
<keyword evidence="3" id="KW-0805">Transcription regulation</keyword>
<dbReference type="GO" id="GO:0032993">
    <property type="term" value="C:protein-DNA complex"/>
    <property type="evidence" value="ECO:0007669"/>
    <property type="project" value="TreeGrafter"/>
</dbReference>
<keyword evidence="4 7" id="KW-0238">DNA-binding</keyword>
<dbReference type="PANTHER" id="PTHR48111">
    <property type="entry name" value="REGULATOR OF RPOS"/>
    <property type="match status" value="1"/>
</dbReference>
<dbReference type="InterPro" id="IPR016032">
    <property type="entry name" value="Sig_transdc_resp-reg_C-effctor"/>
</dbReference>
<dbReference type="SUPFAM" id="SSF46894">
    <property type="entry name" value="C-terminal effector domain of the bipartite response regulators"/>
    <property type="match status" value="1"/>
</dbReference>
<evidence type="ECO:0000256" key="6">
    <source>
        <dbReference type="PROSITE-ProRule" id="PRU00169"/>
    </source>
</evidence>
<reference evidence="10 11" key="1">
    <citation type="submission" date="2015-12" db="EMBL/GenBank/DDBJ databases">
        <title>Complete genome sequence of Pseudoalteromonas rubra SCSIO 6842, harboring a conjugative plasmid.</title>
        <authorList>
            <person name="Li B."/>
            <person name="Wang X."/>
        </authorList>
    </citation>
    <scope>NUCLEOTIDE SEQUENCE [LARGE SCALE GENOMIC DNA]</scope>
    <source>
        <strain evidence="10 11">SCSIO 6842</strain>
    </source>
</reference>
<dbReference type="EMBL" id="CP013612">
    <property type="protein sequence ID" value="ALU46057.1"/>
    <property type="molecule type" value="Genomic_DNA"/>
</dbReference>
<dbReference type="InterPro" id="IPR001789">
    <property type="entry name" value="Sig_transdc_resp-reg_receiver"/>
</dbReference>
<dbReference type="InterPro" id="IPR011006">
    <property type="entry name" value="CheY-like_superfamily"/>
</dbReference>
<dbReference type="InterPro" id="IPR036388">
    <property type="entry name" value="WH-like_DNA-bd_sf"/>
</dbReference>
<evidence type="ECO:0000256" key="1">
    <source>
        <dbReference type="ARBA" id="ARBA00022553"/>
    </source>
</evidence>
<proteinExistence type="predicted"/>
<gene>
    <name evidence="10" type="ORF">AT705_19615</name>
</gene>
<dbReference type="SUPFAM" id="SSF52172">
    <property type="entry name" value="CheY-like"/>
    <property type="match status" value="1"/>
</dbReference>
<dbReference type="GO" id="GO:0006355">
    <property type="term" value="P:regulation of DNA-templated transcription"/>
    <property type="evidence" value="ECO:0007669"/>
    <property type="project" value="InterPro"/>
</dbReference>
<dbReference type="SMART" id="SM00862">
    <property type="entry name" value="Trans_reg_C"/>
    <property type="match status" value="1"/>
</dbReference>
<evidence type="ECO:0008006" key="12">
    <source>
        <dbReference type="Google" id="ProtNLM"/>
    </source>
</evidence>
<evidence type="ECO:0000259" key="9">
    <source>
        <dbReference type="PROSITE" id="PS51755"/>
    </source>
</evidence>
<dbReference type="AlphaFoldDB" id="A0A0U3HWT2"/>
<feature type="domain" description="Response regulatory" evidence="8">
    <location>
        <begin position="2"/>
        <end position="116"/>
    </location>
</feature>
<dbReference type="Pfam" id="PF00486">
    <property type="entry name" value="Trans_reg_C"/>
    <property type="match status" value="1"/>
</dbReference>
<evidence type="ECO:0000256" key="7">
    <source>
        <dbReference type="PROSITE-ProRule" id="PRU01091"/>
    </source>
</evidence>
<organism evidence="10 11">
    <name type="scientific">Pseudoalteromonas rubra</name>
    <dbReference type="NCBI Taxonomy" id="43658"/>
    <lineage>
        <taxon>Bacteria</taxon>
        <taxon>Pseudomonadati</taxon>
        <taxon>Pseudomonadota</taxon>
        <taxon>Gammaproteobacteria</taxon>
        <taxon>Alteromonadales</taxon>
        <taxon>Pseudoalteromonadaceae</taxon>
        <taxon>Pseudoalteromonas</taxon>
    </lineage>
</organism>
<feature type="domain" description="OmpR/PhoB-type" evidence="9">
    <location>
        <begin position="125"/>
        <end position="222"/>
    </location>
</feature>
<dbReference type="PROSITE" id="PS51755">
    <property type="entry name" value="OMPR_PHOB"/>
    <property type="match status" value="1"/>
</dbReference>
<evidence type="ECO:0000313" key="11">
    <source>
        <dbReference type="Proteomes" id="UP000069015"/>
    </source>
</evidence>
<dbReference type="InterPro" id="IPR039420">
    <property type="entry name" value="WalR-like"/>
</dbReference>
<dbReference type="FunFam" id="3.40.50.2300:FF:000001">
    <property type="entry name" value="DNA-binding response regulator PhoB"/>
    <property type="match status" value="1"/>
</dbReference>
<dbReference type="InterPro" id="IPR001867">
    <property type="entry name" value="OmpR/PhoB-type_DNA-bd"/>
</dbReference>
<protein>
    <recommendedName>
        <fullName evidence="12">DNA-binding response regulator</fullName>
    </recommendedName>
</protein>
<dbReference type="CDD" id="cd00383">
    <property type="entry name" value="trans_reg_C"/>
    <property type="match status" value="1"/>
</dbReference>
<dbReference type="SMART" id="SM00448">
    <property type="entry name" value="REC"/>
    <property type="match status" value="1"/>
</dbReference>
<evidence type="ECO:0000313" key="10">
    <source>
        <dbReference type="EMBL" id="ALU46057.1"/>
    </source>
</evidence>
<keyword evidence="1 6" id="KW-0597">Phosphoprotein</keyword>
<dbReference type="Pfam" id="PF00072">
    <property type="entry name" value="Response_reg"/>
    <property type="match status" value="1"/>
</dbReference>
<dbReference type="GO" id="GO:0005829">
    <property type="term" value="C:cytosol"/>
    <property type="evidence" value="ECO:0007669"/>
    <property type="project" value="TreeGrafter"/>
</dbReference>
<dbReference type="Gene3D" id="1.10.10.10">
    <property type="entry name" value="Winged helix-like DNA-binding domain superfamily/Winged helix DNA-binding domain"/>
    <property type="match status" value="1"/>
</dbReference>
<evidence type="ECO:0000256" key="3">
    <source>
        <dbReference type="ARBA" id="ARBA00023015"/>
    </source>
</evidence>
<name>A0A0U3HWT2_9GAMM</name>
<dbReference type="Gene3D" id="3.40.50.2300">
    <property type="match status" value="1"/>
</dbReference>
<dbReference type="KEGG" id="prr:AT705_19615"/>
<dbReference type="Gene3D" id="6.10.250.690">
    <property type="match status" value="1"/>
</dbReference>
<accession>A0A0U3HWT2</accession>
<dbReference type="GO" id="GO:0000976">
    <property type="term" value="F:transcription cis-regulatory region binding"/>
    <property type="evidence" value="ECO:0007669"/>
    <property type="project" value="TreeGrafter"/>
</dbReference>